<dbReference type="PANTHER" id="PTHR30026">
    <property type="entry name" value="OUTER MEMBRANE PROTEIN TOLC"/>
    <property type="match status" value="1"/>
</dbReference>
<evidence type="ECO:0000256" key="9">
    <source>
        <dbReference type="SAM" id="SignalP"/>
    </source>
</evidence>
<keyword evidence="6" id="KW-0472">Membrane</keyword>
<evidence type="ECO:0000256" key="7">
    <source>
        <dbReference type="ARBA" id="ARBA00023237"/>
    </source>
</evidence>
<dbReference type="InterPro" id="IPR003423">
    <property type="entry name" value="OMP_efflux"/>
</dbReference>
<reference evidence="11" key="1">
    <citation type="journal article" date="2019" name="Int. J. Syst. Evol. Microbiol.">
        <title>The Global Catalogue of Microorganisms (GCM) 10K type strain sequencing project: providing services to taxonomists for standard genome sequencing and annotation.</title>
        <authorList>
            <consortium name="The Broad Institute Genomics Platform"/>
            <consortium name="The Broad Institute Genome Sequencing Center for Infectious Disease"/>
            <person name="Wu L."/>
            <person name="Ma J."/>
        </authorList>
    </citation>
    <scope>NUCLEOTIDE SEQUENCE [LARGE SCALE GENOMIC DNA]</scope>
    <source>
        <strain evidence="11">KCTC 52925</strain>
    </source>
</reference>
<dbReference type="InterPro" id="IPR051906">
    <property type="entry name" value="TolC-like"/>
</dbReference>
<proteinExistence type="inferred from homology"/>
<comment type="subcellular location">
    <subcellularLocation>
        <location evidence="1">Cell outer membrane</location>
    </subcellularLocation>
</comment>
<dbReference type="EMBL" id="JBHUOJ010000022">
    <property type="protein sequence ID" value="MFD2833582.1"/>
    <property type="molecule type" value="Genomic_DNA"/>
</dbReference>
<feature type="coiled-coil region" evidence="8">
    <location>
        <begin position="365"/>
        <end position="444"/>
    </location>
</feature>
<gene>
    <name evidence="10" type="ORF">ACFSYS_09810</name>
</gene>
<feature type="signal peptide" evidence="9">
    <location>
        <begin position="1"/>
        <end position="17"/>
    </location>
</feature>
<keyword evidence="11" id="KW-1185">Reference proteome</keyword>
<keyword evidence="7" id="KW-0998">Cell outer membrane</keyword>
<accession>A0ABW5X5B1</accession>
<evidence type="ECO:0000256" key="1">
    <source>
        <dbReference type="ARBA" id="ARBA00004442"/>
    </source>
</evidence>
<dbReference type="Pfam" id="PF02321">
    <property type="entry name" value="OEP"/>
    <property type="match status" value="2"/>
</dbReference>
<keyword evidence="9" id="KW-0732">Signal</keyword>
<name>A0ABW5X5B1_9FLAO</name>
<evidence type="ECO:0000256" key="4">
    <source>
        <dbReference type="ARBA" id="ARBA00022452"/>
    </source>
</evidence>
<evidence type="ECO:0000256" key="5">
    <source>
        <dbReference type="ARBA" id="ARBA00022692"/>
    </source>
</evidence>
<comment type="caution">
    <text evidence="10">The sequence shown here is derived from an EMBL/GenBank/DDBJ whole genome shotgun (WGS) entry which is preliminary data.</text>
</comment>
<dbReference type="SUPFAM" id="SSF56954">
    <property type="entry name" value="Outer membrane efflux proteins (OEP)"/>
    <property type="match status" value="1"/>
</dbReference>
<dbReference type="RefSeq" id="WP_251742772.1">
    <property type="nucleotide sequence ID" value="NZ_JBHUOJ010000022.1"/>
</dbReference>
<sequence>MKRLSICLMLISSLGFAQESVELNLQDAINHALQYKAAVEKARLDLENADAQIAEVRANALPNISGSASTTYNPLLQENVLPGDIFGMPGETVSVAFGQEWTSNANVQLSQTIFNHAVFTGLKAAKSTKEFYELNAELTEEEVIEKVATAYFQVFQAQQSLENVDSNLELTAETVEIVKGLYDNGLAKKIDYDRSRVALNNLQSNKQQAINSIQLTKNALKFMIGMAINQDISLPEQNFEPTILPSRNLEIGERTELQLLNKQIELLQWQKKATQAEYYPSASLVANYGWLGQGEKIPVWNGEDQGVFWSDLAAVGVNIQIPIFNGGATRARARQNQAEIDKARADFEETQLAMELSYRNAISQLENSLITIRNQEENVELAQEVMEDTQNNYSLGLASLTDLLDAERELSNSKNNLTNARLDYKLAEIELLKSQGKLKTLNENNL</sequence>
<comment type="similarity">
    <text evidence="2">Belongs to the outer membrane factor (OMF) (TC 1.B.17) family.</text>
</comment>
<protein>
    <submittedName>
        <fullName evidence="10">TolC family protein</fullName>
    </submittedName>
</protein>
<keyword evidence="8" id="KW-0175">Coiled coil</keyword>
<evidence type="ECO:0000256" key="6">
    <source>
        <dbReference type="ARBA" id="ARBA00023136"/>
    </source>
</evidence>
<feature type="coiled-coil region" evidence="8">
    <location>
        <begin position="32"/>
        <end position="59"/>
    </location>
</feature>
<organism evidence="10 11">
    <name type="scientific">Christiangramia antarctica</name>
    <dbReference type="NCBI Taxonomy" id="2058158"/>
    <lineage>
        <taxon>Bacteria</taxon>
        <taxon>Pseudomonadati</taxon>
        <taxon>Bacteroidota</taxon>
        <taxon>Flavobacteriia</taxon>
        <taxon>Flavobacteriales</taxon>
        <taxon>Flavobacteriaceae</taxon>
        <taxon>Christiangramia</taxon>
    </lineage>
</organism>
<evidence type="ECO:0000256" key="8">
    <source>
        <dbReference type="SAM" id="Coils"/>
    </source>
</evidence>
<evidence type="ECO:0000313" key="11">
    <source>
        <dbReference type="Proteomes" id="UP001597438"/>
    </source>
</evidence>
<dbReference type="Gene3D" id="1.20.1600.10">
    <property type="entry name" value="Outer membrane efflux proteins (OEP)"/>
    <property type="match status" value="1"/>
</dbReference>
<keyword evidence="4" id="KW-1134">Transmembrane beta strand</keyword>
<evidence type="ECO:0000313" key="10">
    <source>
        <dbReference type="EMBL" id="MFD2833582.1"/>
    </source>
</evidence>
<evidence type="ECO:0000256" key="2">
    <source>
        <dbReference type="ARBA" id="ARBA00007613"/>
    </source>
</evidence>
<dbReference type="Proteomes" id="UP001597438">
    <property type="component" value="Unassembled WGS sequence"/>
</dbReference>
<dbReference type="PANTHER" id="PTHR30026:SF20">
    <property type="entry name" value="OUTER MEMBRANE PROTEIN TOLC"/>
    <property type="match status" value="1"/>
</dbReference>
<feature type="chain" id="PRO_5045812348" evidence="9">
    <location>
        <begin position="18"/>
        <end position="446"/>
    </location>
</feature>
<evidence type="ECO:0000256" key="3">
    <source>
        <dbReference type="ARBA" id="ARBA00022448"/>
    </source>
</evidence>
<keyword evidence="5" id="KW-0812">Transmembrane</keyword>
<keyword evidence="3" id="KW-0813">Transport</keyword>